<dbReference type="EMBL" id="QGGB01000004">
    <property type="protein sequence ID" value="PWN07227.1"/>
    <property type="molecule type" value="Genomic_DNA"/>
</dbReference>
<sequence length="142" mass="16339">MGFVKRNIEMEGYLDSLNTEWRLLSDSEYRHMLQSLNSFMDQGAFSLFEGERAYAAFVERLPLYGYLFSAPEHEYFSANESGGSAVTFGYEIRNLSGVDRERINSIECVISDSEMSFCAAFHHEWESLVPEQFFDLHTGSEN</sequence>
<organism evidence="1 2">
    <name type="scientific">Rhodohalobacter mucosus</name>
    <dbReference type="NCBI Taxonomy" id="2079485"/>
    <lineage>
        <taxon>Bacteria</taxon>
        <taxon>Pseudomonadati</taxon>
        <taxon>Balneolota</taxon>
        <taxon>Balneolia</taxon>
        <taxon>Balneolales</taxon>
        <taxon>Balneolaceae</taxon>
        <taxon>Rhodohalobacter</taxon>
    </lineage>
</organism>
<comment type="caution">
    <text evidence="1">The sequence shown here is derived from an EMBL/GenBank/DDBJ whole genome shotgun (WGS) entry which is preliminary data.</text>
</comment>
<gene>
    <name evidence="1" type="ORF">DDZ15_05355</name>
</gene>
<accession>A0A316TRN1</accession>
<proteinExistence type="predicted"/>
<dbReference type="Proteomes" id="UP000245533">
    <property type="component" value="Unassembled WGS sequence"/>
</dbReference>
<protein>
    <submittedName>
        <fullName evidence="1">Uncharacterized protein</fullName>
    </submittedName>
</protein>
<dbReference type="AlphaFoldDB" id="A0A316TRN1"/>
<keyword evidence="2" id="KW-1185">Reference proteome</keyword>
<dbReference type="RefSeq" id="WP_109645886.1">
    <property type="nucleotide sequence ID" value="NZ_QGGB01000004.1"/>
</dbReference>
<reference evidence="1 2" key="1">
    <citation type="submission" date="2018-05" db="EMBL/GenBank/DDBJ databases">
        <title>Rhodohalobacter halophilus gen. nov., sp. nov., a moderately halophilic member of the family Balneolaceae.</title>
        <authorList>
            <person name="Liu Z.-W."/>
        </authorList>
    </citation>
    <scope>NUCLEOTIDE SEQUENCE [LARGE SCALE GENOMIC DNA]</scope>
    <source>
        <strain evidence="1 2">8A47</strain>
    </source>
</reference>
<evidence type="ECO:0000313" key="1">
    <source>
        <dbReference type="EMBL" id="PWN07227.1"/>
    </source>
</evidence>
<evidence type="ECO:0000313" key="2">
    <source>
        <dbReference type="Proteomes" id="UP000245533"/>
    </source>
</evidence>
<name>A0A316TRN1_9BACT</name>